<reference evidence="1 2" key="1">
    <citation type="submission" date="2019-06" db="EMBL/GenBank/DDBJ databases">
        <title>Discovery of a novel chromosome fission-fusion reversal in muntjac.</title>
        <authorList>
            <person name="Mudd A.B."/>
            <person name="Bredeson J.V."/>
            <person name="Baum R."/>
            <person name="Hockemeyer D."/>
            <person name="Rokhsar D.S."/>
        </authorList>
    </citation>
    <scope>NUCLEOTIDE SEQUENCE [LARGE SCALE GENOMIC DNA]</scope>
    <source>
        <strain evidence="1">UCam_UCB_Mr</strain>
        <tissue evidence="1">Fibroblast cell line</tissue>
    </source>
</reference>
<dbReference type="PANTHER" id="PTHR28457">
    <property type="entry name" value="COILED-COIL DOMAIN-CONTAINING PROTEIN 189"/>
    <property type="match status" value="1"/>
</dbReference>
<proteinExistence type="predicted"/>
<dbReference type="InterPro" id="IPR032727">
    <property type="entry name" value="CLAMP"/>
</dbReference>
<protein>
    <submittedName>
        <fullName evidence="1">Uncharacterized protein</fullName>
    </submittedName>
</protein>
<dbReference type="AlphaFoldDB" id="A0A5J5MWA5"/>
<feature type="non-terminal residue" evidence="1">
    <location>
        <position position="1"/>
    </location>
</feature>
<keyword evidence="2" id="KW-1185">Reference proteome</keyword>
<accession>A0A5J5MWA5</accession>
<dbReference type="Proteomes" id="UP000326062">
    <property type="component" value="Chromosome 2"/>
</dbReference>
<evidence type="ECO:0000313" key="1">
    <source>
        <dbReference type="EMBL" id="KAB0384861.1"/>
    </source>
</evidence>
<organism evidence="1 2">
    <name type="scientific">Muntiacus reevesi</name>
    <name type="common">Reeves' muntjac</name>
    <name type="synonym">Cervus reevesi</name>
    <dbReference type="NCBI Taxonomy" id="9886"/>
    <lineage>
        <taxon>Eukaryota</taxon>
        <taxon>Metazoa</taxon>
        <taxon>Chordata</taxon>
        <taxon>Craniata</taxon>
        <taxon>Vertebrata</taxon>
        <taxon>Euteleostomi</taxon>
        <taxon>Mammalia</taxon>
        <taxon>Eutheria</taxon>
        <taxon>Laurasiatheria</taxon>
        <taxon>Artiodactyla</taxon>
        <taxon>Ruminantia</taxon>
        <taxon>Pecora</taxon>
        <taxon>Cervidae</taxon>
        <taxon>Muntiacinae</taxon>
        <taxon>Muntiacus</taxon>
    </lineage>
</organism>
<comment type="caution">
    <text evidence="1">The sequence shown here is derived from an EMBL/GenBank/DDBJ whole genome shotgun (WGS) entry which is preliminary data.</text>
</comment>
<evidence type="ECO:0000313" key="2">
    <source>
        <dbReference type="Proteomes" id="UP000326062"/>
    </source>
</evidence>
<sequence length="128" mass="15133">KLEKFLNFKNLQTCLKEASLLDYYVSGFLWAKGMNFSVIQYSKFMTLLDMLLHNLRKLLSWKEEKKEIYHYLLPALTFGHTKLILFLVSFSNCSEAGEILWKVQAIIIKYKKDITKDCAEINRIIREC</sequence>
<dbReference type="EMBL" id="VCEB01000002">
    <property type="protein sequence ID" value="KAB0384861.1"/>
    <property type="molecule type" value="Genomic_DNA"/>
</dbReference>
<dbReference type="PANTHER" id="PTHR28457:SF3">
    <property type="entry name" value="CILIARY-ASSOCIATED CALCIUM-BINDING COILED-COIL PROTEIN 1"/>
    <property type="match status" value="1"/>
</dbReference>
<gene>
    <name evidence="1" type="ORF">FD755_006778</name>
</gene>
<name>A0A5J5MWA5_MUNRE</name>
<dbReference type="Pfam" id="PF14769">
    <property type="entry name" value="CLAMP"/>
    <property type="match status" value="1"/>
</dbReference>